<evidence type="ECO:0000313" key="2">
    <source>
        <dbReference type="EMBL" id="ANB12446.1"/>
    </source>
</evidence>
<feature type="compositionally biased region" description="Low complexity" evidence="1">
    <location>
        <begin position="1"/>
        <end position="12"/>
    </location>
</feature>
<dbReference type="EMBL" id="CP014501">
    <property type="protein sequence ID" value="ANB12446.1"/>
    <property type="molecule type" value="Genomic_DNA"/>
</dbReference>
<feature type="compositionally biased region" description="Low complexity" evidence="1">
    <location>
        <begin position="36"/>
        <end position="49"/>
    </location>
</feature>
<proteinExistence type="predicted"/>
<evidence type="ECO:0000256" key="1">
    <source>
        <dbReference type="SAM" id="MobiDB-lite"/>
    </source>
</evidence>
<dbReference type="OrthoDB" id="424794at2759"/>
<dbReference type="KEGG" id="slb:AWJ20_701"/>
<reference evidence="2 3" key="1">
    <citation type="submission" date="2016-02" db="EMBL/GenBank/DDBJ databases">
        <title>Complete genome sequence and transcriptome regulation of the pentose utilising yeast Sugiyamaella lignohabitans.</title>
        <authorList>
            <person name="Bellasio M."/>
            <person name="Peymann A."/>
            <person name="Valli M."/>
            <person name="Sipitzky M."/>
            <person name="Graf A."/>
            <person name="Sauer M."/>
            <person name="Marx H."/>
            <person name="Mattanovich D."/>
        </authorList>
    </citation>
    <scope>NUCLEOTIDE SEQUENCE [LARGE SCALE GENOMIC DNA]</scope>
    <source>
        <strain evidence="2 3">CBS 10342</strain>
    </source>
</reference>
<protein>
    <submittedName>
        <fullName evidence="2">Pseudouridine synthase PUS9</fullName>
    </submittedName>
</protein>
<organism evidence="2 3">
    <name type="scientific">Sugiyamaella lignohabitans</name>
    <dbReference type="NCBI Taxonomy" id="796027"/>
    <lineage>
        <taxon>Eukaryota</taxon>
        <taxon>Fungi</taxon>
        <taxon>Dikarya</taxon>
        <taxon>Ascomycota</taxon>
        <taxon>Saccharomycotina</taxon>
        <taxon>Dipodascomycetes</taxon>
        <taxon>Dipodascales</taxon>
        <taxon>Trichomonascaceae</taxon>
        <taxon>Sugiyamaella</taxon>
    </lineage>
</organism>
<dbReference type="Proteomes" id="UP000189580">
    <property type="component" value="Chromosome a"/>
</dbReference>
<gene>
    <name evidence="2" type="primary">PUS9</name>
    <name evidence="2" type="ORF">AWJ20_701</name>
</gene>
<feature type="region of interest" description="Disordered" evidence="1">
    <location>
        <begin position="1"/>
        <end position="77"/>
    </location>
</feature>
<keyword evidence="3" id="KW-1185">Reference proteome</keyword>
<dbReference type="AlphaFoldDB" id="A0A167D3Z7"/>
<name>A0A167D3Z7_9ASCO</name>
<sequence length="157" mass="17839">MASPSPSISDTPTPGPVSESEAPENVLLKTRRNRSRSNSSSSVTSSTNSAKQLRDGRKRDEGGFRIKRQQIESQSPIGKGAVVSINDEVAQGAQYIIDGPLRRVPPYYFTYLTYCKLRWRDRLLYDIFVTEFRDRDKDYYVSCGGSNTNWIVCYFSY</sequence>
<evidence type="ECO:0000313" key="3">
    <source>
        <dbReference type="Proteomes" id="UP000189580"/>
    </source>
</evidence>
<dbReference type="RefSeq" id="XP_018734923.1">
    <property type="nucleotide sequence ID" value="XM_018882657.1"/>
</dbReference>
<feature type="compositionally biased region" description="Basic and acidic residues" evidence="1">
    <location>
        <begin position="52"/>
        <end position="64"/>
    </location>
</feature>
<accession>A0A167D3Z7</accession>
<dbReference type="GeneID" id="30037763"/>